<sequence>MSGHNSHVCELEVMGRKAYAQGISYKSFYSWYGSILDRLQSDGSNIPEYFLPLSAQVETWKHFWPNEAFLASIPTGNPREPPIDPEAQNQLTPLPEEPPSSSGLTLANDAPIHSDDIGETLDPRKSRTSSATATGSARRFASYSTSSSVNRAHPLPTEQNVSQEEVIPLGPLKSLPTEQSSQNPIVLLSSTFQLPVAPLHVTTPSDHELVTSKTASQFDGLDDGANHEIKDEPHGVADAKESPFPYKPRANNEDHIDIPERQEREERCANCYAEDHLLQSCMGPVDKFGFISGCPRCNTTTHLFEHCPKQRKDIWTSYLRYLVSIRHNRPPIRWTQDFREIPDFWNQSRRPWTCEFSIKQASKLGVSYVNSGRPEKNLVYDPAWHNPDTIPSQAYPGQTVQDMSQGEKLKPKKLEEDLEHPRTIDHLRRLERFRRRLDQDSTLLGQKFDEVLNLSSQISSEMLEERSDILNLARRLDYIADLEMKEARGESLLLEEAKTIQTKKARQIDLEGRLDHYLRELHASYDDETELKERIRRLLSQVLRLARFESMQQNGVTLQDDILEEIATLREKEEILKIWFGAYRRRFSLPPKPFFIPVNKRTTSFTDFRDFAYSSFHALHYMPPPGLPPLESPKYLETISNRTMDPKNTENQNSNIPNRHSDNQNMYRTYEQNYGRNRSSHDRQDSLPPAKDLSSVPVNTAASSSGPNRPTELAGSVQYKVALSKEQKTLEKEISELQGEIKEIEGFEKRTEILTNKQLEQVGKKEEKKVELARLRERQQSNPPKSHIVRMIHKIQKSHSSRFTQAEQKIEPVNSPGSGIGQSSVTPSSSINPLPPLPSQVNNVQMKVVESKHRISADSYAGKAAHVPPKLEPPREYRKNKEVSSKQEEWPSTSSQAKISSTNVTKEAQTMSYAEKVRQILPKPKTPPPQQRRETPMIPNVQEEWPAMGSQTEVLGSDFINRAPEVSYAEKVAQEPPNLEAPEERRRGDRNLPSAQEEWPSLSSQMELSSSDVIHRAPEMSNAEKVVQQPTSPVVQSQDPFQTPVASTKLEHPKQPTVVKSQDPFPIVIAMEAQAAASDESESTSYADIASGLRKTSQDAKASFKILKSKLPPPVYEIQSSPVVENESRSESNTTSNAHSSGEVFQEAGALSSVEQKSTSSVYVPPQKRRIPSSSNIKPSPSLQTKNTNVHVPASKRRLASTSDVESGLSSNPNSLNKRRLSSGSMGTFSYEPSTHNPPSAGFPKSRQNQLNSGSPGLSVVLEEIQEGSSSSVPPESQDAKLKQASSSHSPVLNNNRLLFPPTEYQEDSTRRCSSTPPNPYAEDVNLLNNISRSTSPGSTNLQQKQTRTLRRREKRRALSSGTSVSVQTPSLLVPPITVPQIGIARNSTWSSKASSRTLSIAGSSVENLSDTDFSFELPQPDDFDISFQLQHPDDFDTPFHHPHPDDFLLSDDEHDVKESPALNPPDSFELDSFSDSSSNQDETNANTNADADATISNNNSNIREVQSSWGSWADECENIICWQCNEVGHVTYECPESGFNPLIQGTNISTTTSDNNANQGIGGEAISNLREDTSTSPTPTIENETGQKRNSEEQEDENTLERKHPSPTHPPGAMRDDGTIVPFYTGDWKCGSNMCDYWNFATNTCCLWCGASPDDAAVILGSDGIFRNGIAGAGAGAV</sequence>
<evidence type="ECO:0000256" key="4">
    <source>
        <dbReference type="PROSITE-ProRule" id="PRU00322"/>
    </source>
</evidence>
<feature type="compositionally biased region" description="Low complexity" evidence="6">
    <location>
        <begin position="1172"/>
        <end position="1182"/>
    </location>
</feature>
<feature type="compositionally biased region" description="Basic and acidic residues" evidence="6">
    <location>
        <begin position="112"/>
        <end position="125"/>
    </location>
</feature>
<keyword evidence="2 4" id="KW-0863">Zinc-finger</keyword>
<feature type="compositionally biased region" description="Polar residues" evidence="6">
    <location>
        <begin position="1246"/>
        <end position="1256"/>
    </location>
</feature>
<feature type="compositionally biased region" description="Polar residues" evidence="6">
    <location>
        <begin position="1327"/>
        <end position="1341"/>
    </location>
</feature>
<accession>A0A9X0DKV5</accession>
<feature type="compositionally biased region" description="Low complexity" evidence="6">
    <location>
        <begin position="1001"/>
        <end position="1011"/>
    </location>
</feature>
<evidence type="ECO:0000256" key="2">
    <source>
        <dbReference type="ARBA" id="ARBA00022771"/>
    </source>
</evidence>
<evidence type="ECO:0000259" key="7">
    <source>
        <dbReference type="PROSITE" id="PS50158"/>
    </source>
</evidence>
<feature type="compositionally biased region" description="Low complexity" evidence="6">
    <location>
        <begin position="91"/>
        <end position="106"/>
    </location>
</feature>
<evidence type="ECO:0000256" key="5">
    <source>
        <dbReference type="SAM" id="Coils"/>
    </source>
</evidence>
<gene>
    <name evidence="9" type="ORF">OCU04_006045</name>
</gene>
<dbReference type="GO" id="GO:0008270">
    <property type="term" value="F:zinc ion binding"/>
    <property type="evidence" value="ECO:0007669"/>
    <property type="project" value="UniProtKB-KW"/>
</dbReference>
<feature type="region of interest" description="Disordered" evidence="6">
    <location>
        <begin position="796"/>
        <end position="839"/>
    </location>
</feature>
<feature type="compositionally biased region" description="Polar residues" evidence="6">
    <location>
        <begin position="1200"/>
        <end position="1238"/>
    </location>
</feature>
<feature type="compositionally biased region" description="Polar residues" evidence="6">
    <location>
        <begin position="1575"/>
        <end position="1585"/>
    </location>
</feature>
<comment type="caution">
    <text evidence="9">The sequence shown here is derived from an EMBL/GenBank/DDBJ whole genome shotgun (WGS) entry which is preliminary data.</text>
</comment>
<evidence type="ECO:0000259" key="8">
    <source>
        <dbReference type="PROSITE" id="PS50199"/>
    </source>
</evidence>
<reference evidence="9" key="1">
    <citation type="submission" date="2022-11" db="EMBL/GenBank/DDBJ databases">
        <title>Genome Resource of Sclerotinia nivalis Strain SnTB1, a Plant Pathogen Isolated from American Ginseng.</title>
        <authorList>
            <person name="Fan S."/>
        </authorList>
    </citation>
    <scope>NUCLEOTIDE SEQUENCE</scope>
    <source>
        <strain evidence="9">SnTB1</strain>
    </source>
</reference>
<dbReference type="PROSITE" id="PS50158">
    <property type="entry name" value="ZF_CCHC"/>
    <property type="match status" value="1"/>
</dbReference>
<keyword evidence="5" id="KW-0175">Coiled coil</keyword>
<dbReference type="Gene3D" id="4.10.60.10">
    <property type="entry name" value="Zinc finger, CCHC-type"/>
    <property type="match status" value="1"/>
</dbReference>
<feature type="domain" description="CCHC-type" evidence="7">
    <location>
        <begin position="1522"/>
        <end position="1537"/>
    </location>
</feature>
<dbReference type="OrthoDB" id="4777753at2759"/>
<feature type="compositionally biased region" description="Basic and acidic residues" evidence="6">
    <location>
        <begin position="872"/>
        <end position="889"/>
    </location>
</feature>
<feature type="region of interest" description="Disordered" evidence="6">
    <location>
        <begin position="854"/>
        <end position="936"/>
    </location>
</feature>
<dbReference type="GO" id="GO:0003676">
    <property type="term" value="F:nucleic acid binding"/>
    <property type="evidence" value="ECO:0007669"/>
    <property type="project" value="InterPro"/>
</dbReference>
<dbReference type="InterPro" id="IPR001876">
    <property type="entry name" value="Znf_RanBP2"/>
</dbReference>
<feature type="compositionally biased region" description="Polar residues" evidence="6">
    <location>
        <begin position="890"/>
        <end position="912"/>
    </location>
</feature>
<dbReference type="Proteomes" id="UP001152300">
    <property type="component" value="Unassembled WGS sequence"/>
</dbReference>
<feature type="compositionally biased region" description="Basic residues" evidence="6">
    <location>
        <begin position="1348"/>
        <end position="1358"/>
    </location>
</feature>
<keyword evidence="3" id="KW-0862">Zinc</keyword>
<feature type="region of interest" description="Disordered" evidence="6">
    <location>
        <begin position="1115"/>
        <end position="1366"/>
    </location>
</feature>
<dbReference type="SMART" id="SM00343">
    <property type="entry name" value="ZnF_C2HC"/>
    <property type="match status" value="3"/>
</dbReference>
<proteinExistence type="predicted"/>
<feature type="compositionally biased region" description="Low complexity" evidence="6">
    <location>
        <begin position="128"/>
        <end position="142"/>
    </location>
</feature>
<dbReference type="EMBL" id="JAPEIS010000006">
    <property type="protein sequence ID" value="KAJ8065357.1"/>
    <property type="molecule type" value="Genomic_DNA"/>
</dbReference>
<evidence type="ECO:0008006" key="11">
    <source>
        <dbReference type="Google" id="ProtNLM"/>
    </source>
</evidence>
<feature type="region of interest" description="Disordered" evidence="6">
    <location>
        <begin position="966"/>
        <end position="1061"/>
    </location>
</feature>
<organism evidence="9 10">
    <name type="scientific">Sclerotinia nivalis</name>
    <dbReference type="NCBI Taxonomy" id="352851"/>
    <lineage>
        <taxon>Eukaryota</taxon>
        <taxon>Fungi</taxon>
        <taxon>Dikarya</taxon>
        <taxon>Ascomycota</taxon>
        <taxon>Pezizomycotina</taxon>
        <taxon>Leotiomycetes</taxon>
        <taxon>Helotiales</taxon>
        <taxon>Sclerotiniaceae</taxon>
        <taxon>Sclerotinia</taxon>
    </lineage>
</organism>
<protein>
    <recommendedName>
        <fullName evidence="11">CCHC-type domain-containing protein</fullName>
    </recommendedName>
</protein>
<feature type="compositionally biased region" description="Low complexity" evidence="6">
    <location>
        <begin position="1120"/>
        <end position="1137"/>
    </location>
</feature>
<feature type="domain" description="RanBP2-type" evidence="8">
    <location>
        <begin position="1625"/>
        <end position="1656"/>
    </location>
</feature>
<feature type="region of interest" description="Disordered" evidence="6">
    <location>
        <begin position="1425"/>
        <end position="1500"/>
    </location>
</feature>
<feature type="coiled-coil region" evidence="5">
    <location>
        <begin position="720"/>
        <end position="750"/>
    </location>
</feature>
<dbReference type="PROSITE" id="PS01358">
    <property type="entry name" value="ZF_RANBP2_1"/>
    <property type="match status" value="1"/>
</dbReference>
<feature type="region of interest" description="Disordered" evidence="6">
    <location>
        <begin position="643"/>
        <end position="714"/>
    </location>
</feature>
<feature type="compositionally biased region" description="Polar residues" evidence="6">
    <location>
        <begin position="1153"/>
        <end position="1162"/>
    </location>
</feature>
<evidence type="ECO:0000256" key="6">
    <source>
        <dbReference type="SAM" id="MobiDB-lite"/>
    </source>
</evidence>
<evidence type="ECO:0000313" key="9">
    <source>
        <dbReference type="EMBL" id="KAJ8065357.1"/>
    </source>
</evidence>
<evidence type="ECO:0000256" key="3">
    <source>
        <dbReference type="ARBA" id="ARBA00022833"/>
    </source>
</evidence>
<dbReference type="PROSITE" id="PS50199">
    <property type="entry name" value="ZF_RANBP2_2"/>
    <property type="match status" value="1"/>
</dbReference>
<dbReference type="InterPro" id="IPR001878">
    <property type="entry name" value="Znf_CCHC"/>
</dbReference>
<keyword evidence="10" id="KW-1185">Reference proteome</keyword>
<feature type="compositionally biased region" description="Basic and acidic residues" evidence="6">
    <location>
        <begin position="1432"/>
        <end position="1447"/>
    </location>
</feature>
<evidence type="ECO:0000256" key="1">
    <source>
        <dbReference type="ARBA" id="ARBA00022723"/>
    </source>
</evidence>
<name>A0A9X0DKV5_9HELO</name>
<keyword evidence="1" id="KW-0479">Metal-binding</keyword>
<feature type="compositionally biased region" description="Polar residues" evidence="6">
    <location>
        <begin position="815"/>
        <end position="826"/>
    </location>
</feature>
<dbReference type="Gene3D" id="4.10.1060.10">
    <property type="entry name" value="Zinc finger, RanBP2-type"/>
    <property type="match status" value="1"/>
</dbReference>
<dbReference type="SUPFAM" id="SSF57756">
    <property type="entry name" value="Retrovirus zinc finger-like domains"/>
    <property type="match status" value="1"/>
</dbReference>
<feature type="compositionally biased region" description="Polar residues" evidence="6">
    <location>
        <begin position="696"/>
        <end position="708"/>
    </location>
</feature>
<feature type="region of interest" description="Disordered" evidence="6">
    <location>
        <begin position="73"/>
        <end position="165"/>
    </location>
</feature>
<evidence type="ECO:0000313" key="10">
    <source>
        <dbReference type="Proteomes" id="UP001152300"/>
    </source>
</evidence>
<feature type="compositionally biased region" description="Low complexity" evidence="6">
    <location>
        <begin position="1467"/>
        <end position="1500"/>
    </location>
</feature>
<feature type="region of interest" description="Disordered" evidence="6">
    <location>
        <begin position="1551"/>
        <end position="1619"/>
    </location>
</feature>
<dbReference type="InterPro" id="IPR036875">
    <property type="entry name" value="Znf_CCHC_sf"/>
</dbReference>
<feature type="compositionally biased region" description="Polar residues" evidence="6">
    <location>
        <begin position="1551"/>
        <end position="1560"/>
    </location>
</feature>
<feature type="compositionally biased region" description="Polar residues" evidence="6">
    <location>
        <begin position="649"/>
        <end position="677"/>
    </location>
</feature>
<feature type="compositionally biased region" description="Polar residues" evidence="6">
    <location>
        <begin position="1284"/>
        <end position="1297"/>
    </location>
</feature>
<feature type="compositionally biased region" description="Low complexity" evidence="6">
    <location>
        <begin position="1026"/>
        <end position="1038"/>
    </location>
</feature>